<sequence length="106" mass="12303">MRDVRVFDRKRTQRRTFAVYWRTLRDFYVMLRVRNRVGDRLEEGVLPYRVRRSGEGLYGTGGYSGEYRMVWVVSLAVVPVEAEGDADGDGSLSEDTLPDDTFFEIV</sequence>
<dbReference type="EMBL" id="MCGO01000061">
    <property type="protein sequence ID" value="ORY34524.1"/>
    <property type="molecule type" value="Genomic_DNA"/>
</dbReference>
<proteinExistence type="predicted"/>
<gene>
    <name evidence="1" type="ORF">BCR33DRAFT_722640</name>
</gene>
<organism evidence="1 2">
    <name type="scientific">Rhizoclosmatium globosum</name>
    <dbReference type="NCBI Taxonomy" id="329046"/>
    <lineage>
        <taxon>Eukaryota</taxon>
        <taxon>Fungi</taxon>
        <taxon>Fungi incertae sedis</taxon>
        <taxon>Chytridiomycota</taxon>
        <taxon>Chytridiomycota incertae sedis</taxon>
        <taxon>Chytridiomycetes</taxon>
        <taxon>Chytridiales</taxon>
        <taxon>Chytriomycetaceae</taxon>
        <taxon>Rhizoclosmatium</taxon>
    </lineage>
</organism>
<dbReference type="AlphaFoldDB" id="A0A1Y2BIA6"/>
<reference evidence="1 2" key="1">
    <citation type="submission" date="2016-07" db="EMBL/GenBank/DDBJ databases">
        <title>Pervasive Adenine N6-methylation of Active Genes in Fungi.</title>
        <authorList>
            <consortium name="DOE Joint Genome Institute"/>
            <person name="Mondo S.J."/>
            <person name="Dannebaum R.O."/>
            <person name="Kuo R.C."/>
            <person name="Labutti K."/>
            <person name="Haridas S."/>
            <person name="Kuo A."/>
            <person name="Salamov A."/>
            <person name="Ahrendt S.R."/>
            <person name="Lipzen A."/>
            <person name="Sullivan W."/>
            <person name="Andreopoulos W.B."/>
            <person name="Clum A."/>
            <person name="Lindquist E."/>
            <person name="Daum C."/>
            <person name="Ramamoorthy G.K."/>
            <person name="Gryganskyi A."/>
            <person name="Culley D."/>
            <person name="Magnuson J.K."/>
            <person name="James T.Y."/>
            <person name="O'Malley M.A."/>
            <person name="Stajich J.E."/>
            <person name="Spatafora J.W."/>
            <person name="Visel A."/>
            <person name="Grigoriev I.V."/>
        </authorList>
    </citation>
    <scope>NUCLEOTIDE SEQUENCE [LARGE SCALE GENOMIC DNA]</scope>
    <source>
        <strain evidence="1 2">JEL800</strain>
    </source>
</reference>
<keyword evidence="2" id="KW-1185">Reference proteome</keyword>
<accession>A0A1Y2BIA6</accession>
<comment type="caution">
    <text evidence="1">The sequence shown here is derived from an EMBL/GenBank/DDBJ whole genome shotgun (WGS) entry which is preliminary data.</text>
</comment>
<evidence type="ECO:0000313" key="2">
    <source>
        <dbReference type="Proteomes" id="UP000193642"/>
    </source>
</evidence>
<dbReference type="Proteomes" id="UP000193642">
    <property type="component" value="Unassembled WGS sequence"/>
</dbReference>
<evidence type="ECO:0000313" key="1">
    <source>
        <dbReference type="EMBL" id="ORY34524.1"/>
    </source>
</evidence>
<name>A0A1Y2BIA6_9FUNG</name>
<protein>
    <submittedName>
        <fullName evidence="1">Uncharacterized protein</fullName>
    </submittedName>
</protein>